<protein>
    <submittedName>
        <fullName evidence="2">N-acetyltransferase YoaA</fullName>
    </submittedName>
</protein>
<organism evidence="2 3">
    <name type="scientific">Paenibacillus albilobatus</name>
    <dbReference type="NCBI Taxonomy" id="2716884"/>
    <lineage>
        <taxon>Bacteria</taxon>
        <taxon>Bacillati</taxon>
        <taxon>Bacillota</taxon>
        <taxon>Bacilli</taxon>
        <taxon>Bacillales</taxon>
        <taxon>Paenibacillaceae</taxon>
        <taxon>Paenibacillus</taxon>
    </lineage>
</organism>
<dbReference type="InterPro" id="IPR051531">
    <property type="entry name" value="N-acetyltransferase"/>
</dbReference>
<dbReference type="AlphaFoldDB" id="A0A919XER8"/>
<dbReference type="PROSITE" id="PS51186">
    <property type="entry name" value="GNAT"/>
    <property type="match status" value="1"/>
</dbReference>
<feature type="domain" description="N-acetyltransferase" evidence="1">
    <location>
        <begin position="10"/>
        <end position="174"/>
    </location>
</feature>
<evidence type="ECO:0000313" key="3">
    <source>
        <dbReference type="Proteomes" id="UP000679779"/>
    </source>
</evidence>
<sequence>MFPMLETERLVLREITIEDTESIFACFSDREAMRYYGQEAFEQREQAERLIGFFADSYREKRGIRWGIERKDAPGLIGTVGFNAWSPKHRRAEIGYEIHPDHWRKGYASEAVACILAYGFEALNLARIGAVVYTENAASSRMLIKLGFREEGLLRHYMFQSGVSHDTYAYSLLPGDRGLA</sequence>
<dbReference type="GO" id="GO:0005737">
    <property type="term" value="C:cytoplasm"/>
    <property type="evidence" value="ECO:0007669"/>
    <property type="project" value="TreeGrafter"/>
</dbReference>
<keyword evidence="3" id="KW-1185">Reference proteome</keyword>
<dbReference type="Pfam" id="PF13302">
    <property type="entry name" value="Acetyltransf_3"/>
    <property type="match status" value="1"/>
</dbReference>
<dbReference type="GO" id="GO:0008999">
    <property type="term" value="F:protein-N-terminal-alanine acetyltransferase activity"/>
    <property type="evidence" value="ECO:0007669"/>
    <property type="project" value="TreeGrafter"/>
</dbReference>
<dbReference type="InterPro" id="IPR016181">
    <property type="entry name" value="Acyl_CoA_acyltransferase"/>
</dbReference>
<dbReference type="Proteomes" id="UP000679779">
    <property type="component" value="Unassembled WGS sequence"/>
</dbReference>
<dbReference type="PANTHER" id="PTHR43792">
    <property type="entry name" value="GNAT FAMILY, PUTATIVE (AFU_ORTHOLOGUE AFUA_3G00765)-RELATED-RELATED"/>
    <property type="match status" value="1"/>
</dbReference>
<proteinExistence type="predicted"/>
<dbReference type="RefSeq" id="WP_160040410.1">
    <property type="nucleotide sequence ID" value="NZ_BORQ01000001.1"/>
</dbReference>
<evidence type="ECO:0000313" key="2">
    <source>
        <dbReference type="EMBL" id="GIO30359.1"/>
    </source>
</evidence>
<accession>A0A919XER8</accession>
<dbReference type="EMBL" id="BORQ01000001">
    <property type="protein sequence ID" value="GIO30359.1"/>
    <property type="molecule type" value="Genomic_DNA"/>
</dbReference>
<dbReference type="SUPFAM" id="SSF55729">
    <property type="entry name" value="Acyl-CoA N-acyltransferases (Nat)"/>
    <property type="match status" value="1"/>
</dbReference>
<dbReference type="PANTHER" id="PTHR43792:SF9">
    <property type="entry name" value="RIBOSOMAL-PROTEIN-ALANINE ACETYLTRANSFERASE"/>
    <property type="match status" value="1"/>
</dbReference>
<reference evidence="2" key="1">
    <citation type="submission" date="2021-03" db="EMBL/GenBank/DDBJ databases">
        <title>Antimicrobial resistance genes in bacteria isolated from Japanese honey, and their potential for conferring macrolide and lincosamide resistance in the American foulbrood pathogen Paenibacillus larvae.</title>
        <authorList>
            <person name="Okamoto M."/>
            <person name="Kumagai M."/>
            <person name="Kanamori H."/>
            <person name="Takamatsu D."/>
        </authorList>
    </citation>
    <scope>NUCLEOTIDE SEQUENCE</scope>
    <source>
        <strain evidence="2">J2TS6</strain>
    </source>
</reference>
<dbReference type="InterPro" id="IPR000182">
    <property type="entry name" value="GNAT_dom"/>
</dbReference>
<name>A0A919XER8_9BACL</name>
<dbReference type="Gene3D" id="3.40.630.30">
    <property type="match status" value="1"/>
</dbReference>
<evidence type="ECO:0000259" key="1">
    <source>
        <dbReference type="PROSITE" id="PS51186"/>
    </source>
</evidence>
<comment type="caution">
    <text evidence="2">The sequence shown here is derived from an EMBL/GenBank/DDBJ whole genome shotgun (WGS) entry which is preliminary data.</text>
</comment>
<gene>
    <name evidence="2" type="primary">yoaA_1</name>
    <name evidence="2" type="ORF">J2TS6_15000</name>
</gene>